<feature type="domain" description="Gfo/Idh/MocA-like oxidoreductase N-terminal" evidence="2">
    <location>
        <begin position="11"/>
        <end position="138"/>
    </location>
</feature>
<dbReference type="EMBL" id="JBHRTB010000010">
    <property type="protein sequence ID" value="MFC3144838.1"/>
    <property type="molecule type" value="Genomic_DNA"/>
</dbReference>
<dbReference type="SUPFAM" id="SSF55347">
    <property type="entry name" value="Glyceraldehyde-3-phosphate dehydrogenase-like, C-terminal domain"/>
    <property type="match status" value="1"/>
</dbReference>
<accession>A0ABV7GWB9</accession>
<dbReference type="SUPFAM" id="SSF51735">
    <property type="entry name" value="NAD(P)-binding Rossmann-fold domains"/>
    <property type="match status" value="1"/>
</dbReference>
<name>A0ABV7GWB9_9RHOB</name>
<evidence type="ECO:0000256" key="1">
    <source>
        <dbReference type="SAM" id="MobiDB-lite"/>
    </source>
</evidence>
<organism evidence="4 5">
    <name type="scientific">Psychromarinibacter halotolerans</name>
    <dbReference type="NCBI Taxonomy" id="1775175"/>
    <lineage>
        <taxon>Bacteria</taxon>
        <taxon>Pseudomonadati</taxon>
        <taxon>Pseudomonadota</taxon>
        <taxon>Alphaproteobacteria</taxon>
        <taxon>Rhodobacterales</taxon>
        <taxon>Paracoccaceae</taxon>
        <taxon>Psychromarinibacter</taxon>
    </lineage>
</organism>
<keyword evidence="5" id="KW-1185">Reference proteome</keyword>
<protein>
    <submittedName>
        <fullName evidence="4">Gfo/Idh/MocA family protein</fullName>
    </submittedName>
</protein>
<feature type="region of interest" description="Disordered" evidence="1">
    <location>
        <begin position="180"/>
        <end position="201"/>
    </location>
</feature>
<evidence type="ECO:0000313" key="5">
    <source>
        <dbReference type="Proteomes" id="UP001595632"/>
    </source>
</evidence>
<dbReference type="Gene3D" id="3.40.50.720">
    <property type="entry name" value="NAD(P)-binding Rossmann-like Domain"/>
    <property type="match status" value="1"/>
</dbReference>
<dbReference type="InterPro" id="IPR055170">
    <property type="entry name" value="GFO_IDH_MocA-like_dom"/>
</dbReference>
<dbReference type="Pfam" id="PF22725">
    <property type="entry name" value="GFO_IDH_MocA_C3"/>
    <property type="match status" value="1"/>
</dbReference>
<dbReference type="Pfam" id="PF01408">
    <property type="entry name" value="GFO_IDH_MocA"/>
    <property type="match status" value="1"/>
</dbReference>
<gene>
    <name evidence="4" type="ORF">ACFOGP_19105</name>
</gene>
<sequence>MTKFSERTGPIRLGMVGGGQGAMIGAVHRIAARLDGAYTLVAGALSSTEDKARASAAEIGLAEDRTYTDFTEMAKREARLKDGIEAVAIVTPNHMHMPVAREFLKRGIHVICDKPLAGTLADAKKLKAAADKADALFVLTHNYTGYPLVREAQARVAAGELGEIRLVQVEYAQDWLAEEPDPDNKQAAWRTDPARSGAGGATGDIGTHAWNLARFVTGLKPEAIAADLQAFVPGRQLDDNGHVLLRFEGGARGMLWCSQVAAGKENDLRLRVYGTKAGLEWHQENPNQLFVTPLGGATQIVTRASGATGEDSRRLTRVPPGHPEGYLEGFANIYAEAAQAIRAARTGASLPEGVMFPSIDDGVEGVAFVDACVRSSKRNAAWVSI</sequence>
<evidence type="ECO:0000259" key="3">
    <source>
        <dbReference type="Pfam" id="PF22725"/>
    </source>
</evidence>
<dbReference type="Gene3D" id="3.30.360.10">
    <property type="entry name" value="Dihydrodipicolinate Reductase, domain 2"/>
    <property type="match status" value="1"/>
</dbReference>
<dbReference type="InterPro" id="IPR051317">
    <property type="entry name" value="Gfo/Idh/MocA_oxidoreduct"/>
</dbReference>
<evidence type="ECO:0000313" key="4">
    <source>
        <dbReference type="EMBL" id="MFC3144838.1"/>
    </source>
</evidence>
<comment type="caution">
    <text evidence="4">The sequence shown here is derived from an EMBL/GenBank/DDBJ whole genome shotgun (WGS) entry which is preliminary data.</text>
</comment>
<dbReference type="PANTHER" id="PTHR43708:SF3">
    <property type="entry name" value="OXIDOREDUCTASE"/>
    <property type="match status" value="1"/>
</dbReference>
<dbReference type="Proteomes" id="UP001595632">
    <property type="component" value="Unassembled WGS sequence"/>
</dbReference>
<dbReference type="InterPro" id="IPR000683">
    <property type="entry name" value="Gfo/Idh/MocA-like_OxRdtase_N"/>
</dbReference>
<dbReference type="PANTHER" id="PTHR43708">
    <property type="entry name" value="CONSERVED EXPRESSED OXIDOREDUCTASE (EUROFUNG)"/>
    <property type="match status" value="1"/>
</dbReference>
<dbReference type="RefSeq" id="WP_275634406.1">
    <property type="nucleotide sequence ID" value="NZ_JARGYD010000009.1"/>
</dbReference>
<reference evidence="5" key="1">
    <citation type="journal article" date="2019" name="Int. J. Syst. Evol. Microbiol.">
        <title>The Global Catalogue of Microorganisms (GCM) 10K type strain sequencing project: providing services to taxonomists for standard genome sequencing and annotation.</title>
        <authorList>
            <consortium name="The Broad Institute Genomics Platform"/>
            <consortium name="The Broad Institute Genome Sequencing Center for Infectious Disease"/>
            <person name="Wu L."/>
            <person name="Ma J."/>
        </authorList>
    </citation>
    <scope>NUCLEOTIDE SEQUENCE [LARGE SCALE GENOMIC DNA]</scope>
    <source>
        <strain evidence="5">KCTC 52366</strain>
    </source>
</reference>
<dbReference type="InterPro" id="IPR036291">
    <property type="entry name" value="NAD(P)-bd_dom_sf"/>
</dbReference>
<feature type="domain" description="GFO/IDH/MocA-like oxidoreductase" evidence="3">
    <location>
        <begin position="149"/>
        <end position="279"/>
    </location>
</feature>
<proteinExistence type="predicted"/>
<evidence type="ECO:0000259" key="2">
    <source>
        <dbReference type="Pfam" id="PF01408"/>
    </source>
</evidence>